<dbReference type="EMBL" id="AZFW01000048">
    <property type="protein sequence ID" value="KRM27515.1"/>
    <property type="molecule type" value="Genomic_DNA"/>
</dbReference>
<dbReference type="RefSeq" id="WP_035440002.1">
    <property type="nucleotide sequence ID" value="NZ_AUEH01000012.1"/>
</dbReference>
<gene>
    <name evidence="1" type="ORF">FC91_GL002528</name>
</gene>
<accession>A0A0R1XHA0</accession>
<dbReference type="eggNOG" id="ENOG5032ERF">
    <property type="taxonomic scope" value="Bacteria"/>
</dbReference>
<evidence type="ECO:0000313" key="1">
    <source>
        <dbReference type="EMBL" id="KRM27515.1"/>
    </source>
</evidence>
<reference evidence="1 2" key="1">
    <citation type="journal article" date="2015" name="Genome Announc.">
        <title>Expanding the biotechnology potential of lactobacilli through comparative genomics of 213 strains and associated genera.</title>
        <authorList>
            <person name="Sun Z."/>
            <person name="Harris H.M."/>
            <person name="McCann A."/>
            <person name="Guo C."/>
            <person name="Argimon S."/>
            <person name="Zhang W."/>
            <person name="Yang X."/>
            <person name="Jeffery I.B."/>
            <person name="Cooney J.C."/>
            <person name="Kagawa T.F."/>
            <person name="Liu W."/>
            <person name="Song Y."/>
            <person name="Salvetti E."/>
            <person name="Wrobel A."/>
            <person name="Rasinkangas P."/>
            <person name="Parkhill J."/>
            <person name="Rea M.C."/>
            <person name="O'Sullivan O."/>
            <person name="Ritari J."/>
            <person name="Douillard F.P."/>
            <person name="Paul Ross R."/>
            <person name="Yang R."/>
            <person name="Briner A.E."/>
            <person name="Felis G.E."/>
            <person name="de Vos W.M."/>
            <person name="Barrangou R."/>
            <person name="Klaenhammer T.R."/>
            <person name="Caufield P.W."/>
            <person name="Cui Y."/>
            <person name="Zhang H."/>
            <person name="O'Toole P.W."/>
        </authorList>
    </citation>
    <scope>NUCLEOTIDE SEQUENCE [LARGE SCALE GENOMIC DNA]</scope>
    <source>
        <strain evidence="1 2">DSM 16991</strain>
    </source>
</reference>
<sequence>MSLTTDQKEAIQESLLAIDDPYYLNTFTNAADEDEWFRLNEAYIQDDLQRYMPVGINTHTPAVWRCIRELLRQFSA</sequence>
<dbReference type="OrthoDB" id="2322033at2"/>
<protein>
    <submittedName>
        <fullName evidence="1">Uncharacterized protein</fullName>
    </submittedName>
</protein>
<organism evidence="1 2">
    <name type="scientific">Schleiferilactobacillus harbinensis DSM 16991</name>
    <dbReference type="NCBI Taxonomy" id="1122147"/>
    <lineage>
        <taxon>Bacteria</taxon>
        <taxon>Bacillati</taxon>
        <taxon>Bacillota</taxon>
        <taxon>Bacilli</taxon>
        <taxon>Lactobacillales</taxon>
        <taxon>Lactobacillaceae</taxon>
        <taxon>Schleiferilactobacillus</taxon>
    </lineage>
</organism>
<dbReference type="Proteomes" id="UP000050949">
    <property type="component" value="Unassembled WGS sequence"/>
</dbReference>
<name>A0A0R1XHA0_9LACO</name>
<dbReference type="AlphaFoldDB" id="A0A0R1XHA0"/>
<comment type="caution">
    <text evidence="1">The sequence shown here is derived from an EMBL/GenBank/DDBJ whole genome shotgun (WGS) entry which is preliminary data.</text>
</comment>
<proteinExistence type="predicted"/>
<evidence type="ECO:0000313" key="2">
    <source>
        <dbReference type="Proteomes" id="UP000050949"/>
    </source>
</evidence>
<dbReference type="PATRIC" id="fig|1122147.4.peg.2609"/>